<protein>
    <submittedName>
        <fullName evidence="4">NUDIX domain family protein</fullName>
    </submittedName>
    <submittedName>
        <fullName evidence="3">NUDIX_hydrolase_dihydroneopterin_triphosphate_pyr ophosphohydrolase/hydrolase_putative/GeneDB:LmjF.32.1530</fullName>
    </submittedName>
</protein>
<dbReference type="InterPro" id="IPR020084">
    <property type="entry name" value="NUDIX_hydrolase_CS"/>
</dbReference>
<keyword evidence="1 3" id="KW-0378">Hydrolase</keyword>
<dbReference type="InterPro" id="IPR000086">
    <property type="entry name" value="NUDIX_hydrolase_dom"/>
</dbReference>
<dbReference type="Pfam" id="PF00293">
    <property type="entry name" value="NUDIX"/>
    <property type="match status" value="1"/>
</dbReference>
<evidence type="ECO:0000256" key="1">
    <source>
        <dbReference type="ARBA" id="ARBA00022801"/>
    </source>
</evidence>
<feature type="domain" description="Nudix hydrolase" evidence="2">
    <location>
        <begin position="11"/>
        <end position="142"/>
    </location>
</feature>
<dbReference type="VEuPathDB" id="TriTrypDB:LdCL_320021700"/>
<sequence>MVIARGQDGFAYRRSVQAFFVNESTQFLLCQPARTSKVNFRQTVQGGSEGDESPQETAQRETWEELGLDLEKAATFLCEAHPSAAVSGEHGEEEVFRIKRNEIVSERRKEFRYKRKAWQKLGINGQELYPLLYLLKSEKSRHVGTLGSKRGVRTEF</sequence>
<reference evidence="4" key="2">
    <citation type="submission" date="2019-02" db="EMBL/GenBank/DDBJ databases">
        <title>FDA dAtabase for Regulatory Grade micrObial Sequences (FDA-ARGOS): Supporting development and validation of Infectious Disease Dx tests.</title>
        <authorList>
            <person name="Duncan R."/>
            <person name="Fisher C."/>
            <person name="Tallon L.J."/>
            <person name="Sadzewicz L."/>
            <person name="Sengamalay N."/>
            <person name="Ott S."/>
            <person name="Godinez A."/>
            <person name="Nagaraj S."/>
            <person name="Nadendla S."/>
            <person name="Sichtig H."/>
        </authorList>
    </citation>
    <scope>NUCLEOTIDE SEQUENCE</scope>
    <source>
        <strain evidence="4">FDAARGOS_360</strain>
    </source>
</reference>
<dbReference type="GO" id="GO:0016787">
    <property type="term" value="F:hydrolase activity"/>
    <property type="evidence" value="ECO:0007669"/>
    <property type="project" value="UniProtKB-KW"/>
</dbReference>
<dbReference type="VEuPathDB" id="TriTrypDB:LdBPK_321610.1"/>
<dbReference type="PROSITE" id="PS51462">
    <property type="entry name" value="NUDIX"/>
    <property type="match status" value="1"/>
</dbReference>
<evidence type="ECO:0000259" key="2">
    <source>
        <dbReference type="PROSITE" id="PS51462"/>
    </source>
</evidence>
<reference evidence="5" key="1">
    <citation type="submission" date="2019-02" db="EMBL/GenBank/DDBJ databases">
        <title>FDA dAtabase for Regulatory Grade micrObial Sequences (FDA-ARGOS): Supporting development and validation of Infectious Disease Dx tests.</title>
        <authorList>
            <person name="Duncan R."/>
            <person name="Fisher C."/>
            <person name="Tallon L."/>
            <person name="Sadzewicz L."/>
            <person name="Sengamalay N."/>
            <person name="Ott S."/>
            <person name="Godinez A."/>
            <person name="Nagaraj S."/>
            <person name="Vavikolanu K."/>
            <person name="Vyas G."/>
            <person name="Nadendla S."/>
            <person name="Aluvathingal J."/>
            <person name="Sichtig H."/>
        </authorList>
    </citation>
    <scope>NUCLEOTIDE SEQUENCE [LARGE SCALE GENOMIC DNA]</scope>
    <source>
        <strain evidence="5">FDAARGOS_360</strain>
    </source>
</reference>
<dbReference type="Gene3D" id="3.90.79.10">
    <property type="entry name" value="Nucleoside Triphosphate Pyrophosphohydrolase"/>
    <property type="match status" value="1"/>
</dbReference>
<reference evidence="3" key="3">
    <citation type="submission" date="2020-06" db="EMBL/GenBank/DDBJ databases">
        <authorList>
            <person name="Camacho E."/>
            <person name="Gonzalez-de la Fuente S."/>
            <person name="Rastrojo A."/>
            <person name="Peiro-Pastor R."/>
            <person name="Solana JC."/>
            <person name="Tabera L."/>
            <person name="Gamarro F."/>
            <person name="Carrasco-Ramiro F."/>
            <person name="Requena JM."/>
            <person name="Aguado B."/>
        </authorList>
    </citation>
    <scope>NUCLEOTIDE SEQUENCE</scope>
</reference>
<accession>A0A504XE23</accession>
<dbReference type="SUPFAM" id="SSF55811">
    <property type="entry name" value="Nudix"/>
    <property type="match status" value="1"/>
</dbReference>
<dbReference type="InterPro" id="IPR015797">
    <property type="entry name" value="NUDIX_hydrolase-like_dom_sf"/>
</dbReference>
<dbReference type="AlphaFoldDB" id="A0A504XE23"/>
<dbReference type="EMBL" id="LR812652">
    <property type="protein sequence ID" value="CAC5432917.1"/>
    <property type="molecule type" value="Genomic_DNA"/>
</dbReference>
<dbReference type="EMBL" id="RHLD01000003">
    <property type="protein sequence ID" value="TPP47166.1"/>
    <property type="molecule type" value="Genomic_DNA"/>
</dbReference>
<evidence type="ECO:0000313" key="5">
    <source>
        <dbReference type="Proteomes" id="UP000318821"/>
    </source>
</evidence>
<gene>
    <name evidence="4" type="ORF">CGC20_34105</name>
    <name evidence="3" type="ORF">LDHU3_32.2030</name>
</gene>
<name>A0A504XE23_LEIDO</name>
<dbReference type="PROSITE" id="PS00893">
    <property type="entry name" value="NUDIX_BOX"/>
    <property type="match status" value="1"/>
</dbReference>
<proteinExistence type="predicted"/>
<evidence type="ECO:0000313" key="4">
    <source>
        <dbReference type="EMBL" id="TPP47166.1"/>
    </source>
</evidence>
<organism evidence="4 5">
    <name type="scientific">Leishmania donovani</name>
    <dbReference type="NCBI Taxonomy" id="5661"/>
    <lineage>
        <taxon>Eukaryota</taxon>
        <taxon>Discoba</taxon>
        <taxon>Euglenozoa</taxon>
        <taxon>Kinetoplastea</taxon>
        <taxon>Metakinetoplastina</taxon>
        <taxon>Trypanosomatida</taxon>
        <taxon>Trypanosomatidae</taxon>
        <taxon>Leishmaniinae</taxon>
        <taxon>Leishmania</taxon>
    </lineage>
</organism>
<evidence type="ECO:0000313" key="3">
    <source>
        <dbReference type="EMBL" id="CAC5432917.1"/>
    </source>
</evidence>
<dbReference type="VEuPathDB" id="TriTrypDB:LDHU3_32.2030"/>
<dbReference type="Proteomes" id="UP000601710">
    <property type="component" value="Chromosome 32"/>
</dbReference>
<dbReference type="Proteomes" id="UP000318821">
    <property type="component" value="Unassembled WGS sequence"/>
</dbReference>